<gene>
    <name evidence="2" type="ORF">LTR16_008892</name>
</gene>
<evidence type="ECO:0000256" key="1">
    <source>
        <dbReference type="SAM" id="SignalP"/>
    </source>
</evidence>
<sequence>MGAFALFALVLATVTIPTHAVPLPRQCHCTSSPPSSTQYLRISTSDAALCSQLQPRPEHWHHSKKHPHADEFELFKLTSSTSPGTPITNVLESEYPLPTSVLMQAAARRGSVSLSRGVFLSPSDLDVGAHNQITCGSSRSLSDSDVSSHAALIVVLLVVLLLAAA</sequence>
<accession>A0ABR0JVQ5</accession>
<dbReference type="Proteomes" id="UP001357485">
    <property type="component" value="Unassembled WGS sequence"/>
</dbReference>
<evidence type="ECO:0000313" key="3">
    <source>
        <dbReference type="Proteomes" id="UP001357485"/>
    </source>
</evidence>
<keyword evidence="1" id="KW-0732">Signal</keyword>
<name>A0ABR0JVQ5_9PEZI</name>
<feature type="chain" id="PRO_5047522037" evidence="1">
    <location>
        <begin position="21"/>
        <end position="165"/>
    </location>
</feature>
<feature type="non-terminal residue" evidence="2">
    <location>
        <position position="165"/>
    </location>
</feature>
<keyword evidence="3" id="KW-1185">Reference proteome</keyword>
<organism evidence="2 3">
    <name type="scientific">Cryomyces antarcticus</name>
    <dbReference type="NCBI Taxonomy" id="329879"/>
    <lineage>
        <taxon>Eukaryota</taxon>
        <taxon>Fungi</taxon>
        <taxon>Dikarya</taxon>
        <taxon>Ascomycota</taxon>
        <taxon>Pezizomycotina</taxon>
        <taxon>Dothideomycetes</taxon>
        <taxon>Dothideomycetes incertae sedis</taxon>
        <taxon>Cryomyces</taxon>
    </lineage>
</organism>
<protein>
    <submittedName>
        <fullName evidence="2">Uncharacterized protein</fullName>
    </submittedName>
</protein>
<comment type="caution">
    <text evidence="2">The sequence shown here is derived from an EMBL/GenBank/DDBJ whole genome shotgun (WGS) entry which is preliminary data.</text>
</comment>
<feature type="signal peptide" evidence="1">
    <location>
        <begin position="1"/>
        <end position="20"/>
    </location>
</feature>
<reference evidence="2 3" key="1">
    <citation type="submission" date="2023-08" db="EMBL/GenBank/DDBJ databases">
        <title>Black Yeasts Isolated from many extreme environments.</title>
        <authorList>
            <person name="Coleine C."/>
            <person name="Stajich J.E."/>
            <person name="Selbmann L."/>
        </authorList>
    </citation>
    <scope>NUCLEOTIDE SEQUENCE [LARGE SCALE GENOMIC DNA]</scope>
    <source>
        <strain evidence="2 3">CCFEE 536</strain>
    </source>
</reference>
<dbReference type="EMBL" id="JAVRRA010026822">
    <property type="protein sequence ID" value="KAK5075803.1"/>
    <property type="molecule type" value="Genomic_DNA"/>
</dbReference>
<evidence type="ECO:0000313" key="2">
    <source>
        <dbReference type="EMBL" id="KAK5075803.1"/>
    </source>
</evidence>
<proteinExistence type="predicted"/>